<name>A0ABT7BMQ1_9CYAN</name>
<gene>
    <name evidence="1" type="ORF">PJF56_16405</name>
</gene>
<reference evidence="1 2" key="1">
    <citation type="submission" date="2023-01" db="EMBL/GenBank/DDBJ databases">
        <title>Novel diversity within Roseofilum (Cyanobacteria; Desertifilaceae) from marine benthic mats with descriptions of four novel species.</title>
        <authorList>
            <person name="Wang Y."/>
            <person name="Berthold D.E."/>
            <person name="Hu J."/>
            <person name="Lefler F.W."/>
            <person name="Laughinghouse H.D. IV."/>
        </authorList>
    </citation>
    <scope>NUCLEOTIDE SEQUENCE [LARGE SCALE GENOMIC DNA]</scope>
    <source>
        <strain evidence="1 2">BLCC-M91</strain>
    </source>
</reference>
<comment type="caution">
    <text evidence="1">The sequence shown here is derived from an EMBL/GenBank/DDBJ whole genome shotgun (WGS) entry which is preliminary data.</text>
</comment>
<accession>A0ABT7BMQ1</accession>
<evidence type="ECO:0000313" key="1">
    <source>
        <dbReference type="EMBL" id="MDJ1180446.1"/>
    </source>
</evidence>
<dbReference type="EMBL" id="JAQPOK010000122">
    <property type="protein sequence ID" value="MDJ1180446.1"/>
    <property type="molecule type" value="Genomic_DNA"/>
</dbReference>
<dbReference type="RefSeq" id="WP_283763747.1">
    <property type="nucleotide sequence ID" value="NZ_JAQPOK010000122.1"/>
</dbReference>
<evidence type="ECO:0000313" key="2">
    <source>
        <dbReference type="Proteomes" id="UP001231370"/>
    </source>
</evidence>
<sequence>MYSQFIYGKFVGSRSSEYQLVARSPDLTNEADLNTMAERTHRFWGSTPPEREVKAVGIFLHNQNLVLVKAETAVDDRGQFAVNGVRGFNQHRYVFIPIASISALQGRTFRLLVWILKQPIPLLVEFNAHLEPLSISLLEEPISAEIQEQEIGKIQTCLQYTDQQKTLLLSALAAIINGKQLLLTNEQTDIAPQNWMDSLLLLLPASIRPQISVAVGTLKEQECSWAQLVIKTNQHSSRSLPENMIWLNRATQTFQGQFDEDIFENRYVDYIRDHIAKAPDTLKQLIQKLDEIVEDDITLESLAEPKIIVRLIPALPEEQQDIFLSKYISGLTIEKWEEFIPPIIKEDYQQGLVFSWIELGKKAMLEAQAIPLMLQIWSRLENIQLVRLLDELNNNLTLAEILLREKRLLDRPMRQGENTIINYTLKSQPYQPSTQTMYSEGYDPDALSRISKPPPSSSSSSTVIVRKLIELCQKVVAHKAKSSWQKAWGFATNLATHKFFPDETEAFSLLDTALLGEISLKDLYNCFTLKLAILLPNIEVEQFKHSNLHRQLNSKNLAVADLLEALLAECNAGLANLPEIANLIEMDNAAKDNWYKIFLKKWSFSWEQAKLLLVEVIKDNQKYRNMFSRDELRQTYTWFEQQQPELKAIFDSLQQDYSCDNWVNLAHAIYQTQKEQTEFVDSLVGNIFPVAVMQKWLPLIADNDNLRKNFIATSSAWQSLTVEGFNQLVHRSQQYVPTLTRCLRDALRLSWIKGDLLHYLCQTWIRQKRIDEDLRNVITSPSVTNTFTTQDWLILQRLSWEPGIELNLELPLGVKTALTPEQKITLQMNAKTIVSRYNHPEQTRGLLHDCAGWGLELDEQKEILKAVQPSACNANLISPYLYREAKVINPAEEQQLIGLLLQLQLNDSERPDVEKFSVDVFNQYILPNCALILLKWWRDKAVEKQLYKVAFFTATQTYVQNLSITDFFNYLKVLKTHSLVEEAGWMFKATFSWIPDLLIQPIIAFIVDSTF</sequence>
<dbReference type="Proteomes" id="UP001231370">
    <property type="component" value="Unassembled WGS sequence"/>
</dbReference>
<proteinExistence type="predicted"/>
<organism evidence="1 2">
    <name type="scientific">Roseofilum halophilum BLCC-M91</name>
    <dbReference type="NCBI Taxonomy" id="3022259"/>
    <lineage>
        <taxon>Bacteria</taxon>
        <taxon>Bacillati</taxon>
        <taxon>Cyanobacteriota</taxon>
        <taxon>Cyanophyceae</taxon>
        <taxon>Desertifilales</taxon>
        <taxon>Desertifilaceae</taxon>
        <taxon>Roseofilum</taxon>
        <taxon>Roseofilum halophilum</taxon>
    </lineage>
</organism>
<keyword evidence="2" id="KW-1185">Reference proteome</keyword>
<protein>
    <submittedName>
        <fullName evidence="1">Uncharacterized protein</fullName>
    </submittedName>
</protein>